<dbReference type="Gene3D" id="3.30.300.30">
    <property type="match status" value="1"/>
</dbReference>
<dbReference type="InterPro" id="IPR045851">
    <property type="entry name" value="AMP-bd_C_sf"/>
</dbReference>
<evidence type="ECO:0000313" key="10">
    <source>
        <dbReference type="EMBL" id="EXX53363.1"/>
    </source>
</evidence>
<dbReference type="SUPFAM" id="SSF53474">
    <property type="entry name" value="alpha/beta-Hydrolases"/>
    <property type="match status" value="1"/>
</dbReference>
<dbReference type="CDD" id="cd05931">
    <property type="entry name" value="FAAL"/>
    <property type="match status" value="1"/>
</dbReference>
<dbReference type="GO" id="GO:0006631">
    <property type="term" value="P:fatty acid metabolic process"/>
    <property type="evidence" value="ECO:0007669"/>
    <property type="project" value="UniProtKB-KW"/>
</dbReference>
<organism evidence="10 11">
    <name type="scientific">Rhizophagus irregularis (strain DAOM 197198w)</name>
    <name type="common">Glomus intraradices</name>
    <dbReference type="NCBI Taxonomy" id="1432141"/>
    <lineage>
        <taxon>Eukaryota</taxon>
        <taxon>Fungi</taxon>
        <taxon>Fungi incertae sedis</taxon>
        <taxon>Mucoromycota</taxon>
        <taxon>Glomeromycotina</taxon>
        <taxon>Glomeromycetes</taxon>
        <taxon>Glomerales</taxon>
        <taxon>Glomeraceae</taxon>
        <taxon>Rhizophagus</taxon>
    </lineage>
</organism>
<evidence type="ECO:0000256" key="8">
    <source>
        <dbReference type="SAM" id="Phobius"/>
    </source>
</evidence>
<dbReference type="Pfam" id="PF23024">
    <property type="entry name" value="AMP-dom_DIP2-like"/>
    <property type="match status" value="1"/>
</dbReference>
<dbReference type="PANTHER" id="PTHR22754">
    <property type="entry name" value="DISCO-INTERACTING PROTEIN 2 DIP2 -RELATED"/>
    <property type="match status" value="1"/>
</dbReference>
<dbReference type="InterPro" id="IPR009081">
    <property type="entry name" value="PP-bd_ACP"/>
</dbReference>
<evidence type="ECO:0000259" key="9">
    <source>
        <dbReference type="PROSITE" id="PS50075"/>
    </source>
</evidence>
<dbReference type="SUPFAM" id="SSF51905">
    <property type="entry name" value="FAD/NAD(P)-binding domain"/>
    <property type="match status" value="1"/>
</dbReference>
<keyword evidence="3" id="KW-0597">Phosphoprotein</keyword>
<dbReference type="InterPro" id="IPR020806">
    <property type="entry name" value="PKS_PP-bd"/>
</dbReference>
<dbReference type="PROSITE" id="PS00012">
    <property type="entry name" value="PHOSPHOPANTETHEINE"/>
    <property type="match status" value="1"/>
</dbReference>
<dbReference type="FunFam" id="3.40.50.12780:FF:000013">
    <property type="entry name" value="Long-chain-fatty-acid--AMP ligase FadD32"/>
    <property type="match status" value="1"/>
</dbReference>
<dbReference type="InterPro" id="IPR025110">
    <property type="entry name" value="AMP-bd_C"/>
</dbReference>
<comment type="similarity">
    <text evidence="1">Belongs to the ATP-dependent AMP-binding enzyme family.</text>
</comment>
<evidence type="ECO:0000256" key="2">
    <source>
        <dbReference type="ARBA" id="ARBA00022450"/>
    </source>
</evidence>
<evidence type="ECO:0000256" key="1">
    <source>
        <dbReference type="ARBA" id="ARBA00006432"/>
    </source>
</evidence>
<keyword evidence="2" id="KW-0596">Phosphopantetheine</keyword>
<feature type="domain" description="Carrier" evidence="9">
    <location>
        <begin position="1087"/>
        <end position="1169"/>
    </location>
</feature>
<keyword evidence="8" id="KW-0472">Membrane</keyword>
<dbReference type="Proteomes" id="UP000022910">
    <property type="component" value="Unassembled WGS sequence"/>
</dbReference>
<dbReference type="InterPro" id="IPR042099">
    <property type="entry name" value="ANL_N_sf"/>
</dbReference>
<evidence type="ECO:0000313" key="11">
    <source>
        <dbReference type="Proteomes" id="UP000022910"/>
    </source>
</evidence>
<dbReference type="Pfam" id="PF13450">
    <property type="entry name" value="NAD_binding_8"/>
    <property type="match status" value="1"/>
</dbReference>
<feature type="domain" description="Carrier" evidence="9">
    <location>
        <begin position="1194"/>
        <end position="1269"/>
    </location>
</feature>
<dbReference type="STRING" id="1432141.A0A015LEV2"/>
<dbReference type="Pfam" id="PF00975">
    <property type="entry name" value="Thioesterase"/>
    <property type="match status" value="1"/>
</dbReference>
<dbReference type="GO" id="GO:0008610">
    <property type="term" value="P:lipid biosynthetic process"/>
    <property type="evidence" value="ECO:0007669"/>
    <property type="project" value="InterPro"/>
</dbReference>
<evidence type="ECO:0000256" key="4">
    <source>
        <dbReference type="ARBA" id="ARBA00022598"/>
    </source>
</evidence>
<dbReference type="GO" id="GO:0016874">
    <property type="term" value="F:ligase activity"/>
    <property type="evidence" value="ECO:0007669"/>
    <property type="project" value="UniProtKB-KW"/>
</dbReference>
<keyword evidence="6" id="KW-0443">Lipid metabolism</keyword>
<dbReference type="InterPro" id="IPR036736">
    <property type="entry name" value="ACP-like_sf"/>
</dbReference>
<dbReference type="InterPro" id="IPR029058">
    <property type="entry name" value="AB_hydrolase_fold"/>
</dbReference>
<dbReference type="PANTHER" id="PTHR22754:SF32">
    <property type="entry name" value="DISCO-INTERACTING PROTEIN 2"/>
    <property type="match status" value="1"/>
</dbReference>
<keyword evidence="11" id="KW-1185">Reference proteome</keyword>
<dbReference type="SUPFAM" id="SSF56801">
    <property type="entry name" value="Acetyl-CoA synthetase-like"/>
    <property type="match status" value="1"/>
</dbReference>
<dbReference type="Pfam" id="PF00550">
    <property type="entry name" value="PP-binding"/>
    <property type="match status" value="2"/>
</dbReference>
<dbReference type="Gene3D" id="1.10.405.20">
    <property type="match status" value="1"/>
</dbReference>
<evidence type="ECO:0000256" key="6">
    <source>
        <dbReference type="ARBA" id="ARBA00023098"/>
    </source>
</evidence>
<keyword evidence="8" id="KW-1133">Transmembrane helix</keyword>
<feature type="transmembrane region" description="Helical" evidence="8">
    <location>
        <begin position="1610"/>
        <end position="1632"/>
    </location>
</feature>
<accession>A0A015LEV2</accession>
<dbReference type="EMBL" id="JEMT01028949">
    <property type="protein sequence ID" value="EXX53363.1"/>
    <property type="molecule type" value="Genomic_DNA"/>
</dbReference>
<dbReference type="Gene3D" id="3.40.50.1820">
    <property type="entry name" value="alpha/beta hydrolase"/>
    <property type="match status" value="1"/>
</dbReference>
<dbReference type="Pfam" id="PF00501">
    <property type="entry name" value="AMP-binding"/>
    <property type="match status" value="1"/>
</dbReference>
<keyword evidence="4" id="KW-0436">Ligase</keyword>
<dbReference type="InterPro" id="IPR020845">
    <property type="entry name" value="AMP-binding_CS"/>
</dbReference>
<dbReference type="SUPFAM" id="SSF47336">
    <property type="entry name" value="ACP-like"/>
    <property type="match status" value="2"/>
</dbReference>
<dbReference type="Gene3D" id="3.40.50.12780">
    <property type="entry name" value="N-terminal domain of ligase-like"/>
    <property type="match status" value="1"/>
</dbReference>
<dbReference type="InterPro" id="IPR006162">
    <property type="entry name" value="Ppantetheine_attach_site"/>
</dbReference>
<feature type="compositionally biased region" description="Low complexity" evidence="7">
    <location>
        <begin position="1584"/>
        <end position="1600"/>
    </location>
</feature>
<gene>
    <name evidence="10" type="ORF">RirG_244660</name>
</gene>
<dbReference type="PROSITE" id="PS50075">
    <property type="entry name" value="CARRIER"/>
    <property type="match status" value="2"/>
</dbReference>
<dbReference type="InterPro" id="IPR000873">
    <property type="entry name" value="AMP-dep_synth/lig_dom"/>
</dbReference>
<dbReference type="PROSITE" id="PS00455">
    <property type="entry name" value="AMP_BINDING"/>
    <property type="match status" value="1"/>
</dbReference>
<sequence>MSYTSISHSSQPIPKNSHIGIIGAGPAGISIAHFLRKEGYNNLTLLESSSHIAGKSATFFHENRGYDVGALMVGHNYTNVKSLASELDCPLETFTGRSLDIENNNILVNDTNKIGIYSKLLPNISHYLEEKQSFLDISCPGHGQLSERELYAPITQFLKDRNMSYLKDAWSLAYTSAGYGYIQDDIPAAYFLKFIENSENTISYFKNGFQDFWSKMSKNLNVIYNSKVISIDRSLKQKNLGPILVTTKNALNNFEQTLAFDNIIIATNPRQTEQFITTPSPLESHLFSQVVTFDFYTIIATVKNLSTKVGMTTIPKYCSDKRYVGHTTAYYCAHEGVPTYIFYAYGNKDIGPEQVTELLKQDIISMGGELEEIHYNQRWDFFPHVSSLSMARGFYSKVENVQGEQGTFYVGGWLDFELTENCISYSRDLVRRFFNLSGKNEKSLHLPVLPHIDIKPASNLNWGMLLRLAAKRYPDKVAFTWVDVNLREEAKITYSELYKQARCVAYYLRNNAGHKVGDPILLCYAPGLKFLPILFGCMLAGIIAVPIAPPNLATADKDIARFKYLAQTTGAKLVFSDKNYMLYTKLYAAKSYFGFGKKIEWPEDLIWVEGENIISSHDLFDEKLIDEIDSDNVAVLQFSSGSTGDPKGVMLTHKNLLHNVDLMQTEIDLGPDDTIAFWVPQFHDLGLIGGFLNTIRGGCKSVVMSPLTFLQKPESWLQMITNYQATFTAAPNFAYELAARKCDNNSIKNLNLNSIRGAFNGAEPVRWSTLKSFAKKFGPAGFKLSMFKCLYGLAEHCAYSVGFRNLHDIPTVIDIDPIPLREGRVKVRNNTLTNSNNDNSPANNIVSTGVPNLMMQVEVRVVDQETKKLCSPNTIGEVWVSSPSVGKGYYGKEKNSEETFRAKLDNDDHGNWITDNGSFLRTGDLGFLYNGELFITGRQKDVIIINGKNHYPQDIELTVQESHNAIRPGCICAINHTDVENGTDSLIVLVEIRQQKDIKQELLQEICDCIARVVPGNHGLSCQRIVILKQHSIPKTTSGKLQRAKAKDLLLNGSMDKKIITSVGEIVQDPMNVVDIKEKKPKKKPLMTLETIQQKIAVNVHKVSKLASKLSIDQIDFKVNLITTYGFDSLAAVQLTACLKDEFGIEIAPALLLDLPTISDLAGHILKQLSTLNSEVYDEGEDENPTISLEDIQENITSHVHMISKLASKIPKNELNINANLITDYGFDSLAAVQLTASMKQSFGIEVAPALLYDVHTIADLSNHVHKLLVEETRTNKKKSRKSHVTTTQENDLIFEDDGKEDPIIIPLAPKNVVNKHNSPLYCIHPLLGNVASYVLLAKNLGINRPVYGIQAPSDVDDDIKVIAKRYVKAILLHQQTQPYYLCGYSYGGLVAWEMTKLLQQNGVKVGGLYLIDAPAPLQKSVRNLTNDEEPHIIWKDDIEQLLNDADSQWMVRAENEDPSKIEAFKRQIGKLIASMYSYTSDHTTNESVQQFPIHYWRAKDYAGKTSKLLLDHPSFHESNFGWEHYQGEITFHRPISGHHYNVLREETAGRLAREFDMPIQNRRGSMDLRPLMLEKVATSQRGSPNSSSSSSGKSFPLLKGSDKKNMTSIILKTQVPLPVAIIGMFICMYLYNFTFL</sequence>
<dbReference type="GO" id="GO:0031177">
    <property type="term" value="F:phosphopantetheine binding"/>
    <property type="evidence" value="ECO:0007669"/>
    <property type="project" value="InterPro"/>
</dbReference>
<dbReference type="Gene3D" id="3.30.70.1990">
    <property type="match status" value="1"/>
</dbReference>
<evidence type="ECO:0000256" key="7">
    <source>
        <dbReference type="SAM" id="MobiDB-lite"/>
    </source>
</evidence>
<dbReference type="InterPro" id="IPR036188">
    <property type="entry name" value="FAD/NAD-bd_sf"/>
</dbReference>
<keyword evidence="5" id="KW-0276">Fatty acid metabolism</keyword>
<evidence type="ECO:0000256" key="5">
    <source>
        <dbReference type="ARBA" id="ARBA00022832"/>
    </source>
</evidence>
<evidence type="ECO:0000256" key="3">
    <source>
        <dbReference type="ARBA" id="ARBA00022553"/>
    </source>
</evidence>
<name>A0A015LEV2_RHIIW</name>
<proteinExistence type="inferred from homology"/>
<comment type="caution">
    <text evidence="10">The sequence shown here is derived from an EMBL/GenBank/DDBJ whole genome shotgun (WGS) entry which is preliminary data.</text>
</comment>
<dbReference type="Gene3D" id="1.10.1200.10">
    <property type="entry name" value="ACP-like"/>
    <property type="match status" value="2"/>
</dbReference>
<dbReference type="SMART" id="SM00823">
    <property type="entry name" value="PKS_PP"/>
    <property type="match status" value="2"/>
</dbReference>
<feature type="region of interest" description="Disordered" evidence="7">
    <location>
        <begin position="1578"/>
        <end position="1600"/>
    </location>
</feature>
<dbReference type="InterPro" id="IPR001031">
    <property type="entry name" value="Thioesterase"/>
</dbReference>
<keyword evidence="8" id="KW-0812">Transmembrane</keyword>
<protein>
    <recommendedName>
        <fullName evidence="9">Carrier domain-containing protein</fullName>
    </recommendedName>
</protein>
<dbReference type="Gene3D" id="3.50.50.60">
    <property type="entry name" value="FAD/NAD(P)-binding domain"/>
    <property type="match status" value="1"/>
</dbReference>
<reference evidence="10 11" key="1">
    <citation type="submission" date="2014-02" db="EMBL/GenBank/DDBJ databases">
        <title>Single nucleus genome sequencing reveals high similarity among nuclei of an endomycorrhizal fungus.</title>
        <authorList>
            <person name="Lin K."/>
            <person name="Geurts R."/>
            <person name="Zhang Z."/>
            <person name="Limpens E."/>
            <person name="Saunders D.G."/>
            <person name="Mu D."/>
            <person name="Pang E."/>
            <person name="Cao H."/>
            <person name="Cha H."/>
            <person name="Lin T."/>
            <person name="Zhou Q."/>
            <person name="Shang Y."/>
            <person name="Li Y."/>
            <person name="Ivanov S."/>
            <person name="Sharma T."/>
            <person name="Velzen R.V."/>
            <person name="Ruijter N.D."/>
            <person name="Aanen D.K."/>
            <person name="Win J."/>
            <person name="Kamoun S."/>
            <person name="Bisseling T."/>
            <person name="Huang S."/>
        </authorList>
    </citation>
    <scope>NUCLEOTIDE SEQUENCE [LARGE SCALE GENOMIC DNA]</scope>
    <source>
        <strain evidence="11">DAOM197198w</strain>
    </source>
</reference>
<dbReference type="OrthoDB" id="69964at2759"/>
<dbReference type="InterPro" id="IPR040097">
    <property type="entry name" value="FAAL/FAAC"/>
</dbReference>
<dbReference type="HOGENOM" id="CLU_242967_0_0_1"/>